<evidence type="ECO:0000256" key="4">
    <source>
        <dbReference type="PIRSR" id="PIRSR000102-1"/>
    </source>
</evidence>
<feature type="domain" description="Lactate/malate dehydrogenase N-terminal" evidence="7">
    <location>
        <begin position="3"/>
        <end position="143"/>
    </location>
</feature>
<evidence type="ECO:0000313" key="9">
    <source>
        <dbReference type="EMBL" id="OAB48900.1"/>
    </source>
</evidence>
<dbReference type="InterPro" id="IPR036291">
    <property type="entry name" value="NAD(P)-bd_dom_sf"/>
</dbReference>
<feature type="binding site" evidence="5">
    <location>
        <position position="97"/>
    </location>
    <ligand>
        <name>NAD(+)</name>
        <dbReference type="ChEBI" id="CHEBI:57540"/>
    </ligand>
</feature>
<evidence type="ECO:0000259" key="7">
    <source>
        <dbReference type="Pfam" id="PF00056"/>
    </source>
</evidence>
<dbReference type="InterPro" id="IPR001236">
    <property type="entry name" value="Lactate/malate_DH_N"/>
</dbReference>
<feature type="domain" description="Lactate/malate dehydrogenase C-terminal" evidence="8">
    <location>
        <begin position="147"/>
        <end position="313"/>
    </location>
</feature>
<dbReference type="InterPro" id="IPR022383">
    <property type="entry name" value="Lactate/malate_DH_C"/>
</dbReference>
<sequence>MKKIVVVGMGNVGFTYVNIAVARGLQAEWILVDKRMEIAEAHAHDFEDMVALMPRNNSKFRAGTLADSTGADVVVITASIPASKDEMHDRLALAGANANLMKTFAEELKAANFKGIVLVAANPCDVMAAAIHYGTGMPYKKVISTGTFLDSARFRKLIAQRLNISADSVYGNMLAEHGASCMAAWSTVKIGESTIEDLIKARKFKRSELKEIAEDSKKEAFYIYGRKGNTQFGIGTSIFEITDAIINDKRIVMPLGVKLPKGYKNAGIYSSIPVIVGKNGYDYLPSKMHLSAEEWKEFEESTSKLAKVHKETLARIGLDLDFE</sequence>
<organism evidence="9 10">
    <name type="scientific">Mycoplasmopsis gallinarum</name>
    <dbReference type="NCBI Taxonomy" id="29557"/>
    <lineage>
        <taxon>Bacteria</taxon>
        <taxon>Bacillati</taxon>
        <taxon>Mycoplasmatota</taxon>
        <taxon>Mycoplasmoidales</taxon>
        <taxon>Metamycoplasmataceae</taxon>
        <taxon>Mycoplasmopsis</taxon>
    </lineage>
</organism>
<dbReference type="InterPro" id="IPR001557">
    <property type="entry name" value="L-lactate/malate_DH"/>
</dbReference>
<evidence type="ECO:0000256" key="3">
    <source>
        <dbReference type="ARBA" id="ARBA00023027"/>
    </source>
</evidence>
<dbReference type="AlphaFoldDB" id="A0A168REL0"/>
<keyword evidence="10" id="KW-1185">Reference proteome</keyword>
<dbReference type="RefSeq" id="WP_027332926.1">
    <property type="nucleotide sequence ID" value="NZ_LVLH01000031.1"/>
</dbReference>
<name>A0A168REL0_9BACT</name>
<gene>
    <name evidence="9" type="primary">ldh</name>
    <name evidence="9" type="ORF">MGALLINA_03400</name>
</gene>
<dbReference type="OrthoDB" id="9802969at2"/>
<keyword evidence="3 5" id="KW-0520">NAD</keyword>
<dbReference type="STRING" id="29557.MGALLINA_03400"/>
<dbReference type="Pfam" id="PF00056">
    <property type="entry name" value="Ldh_1_N"/>
    <property type="match status" value="1"/>
</dbReference>
<evidence type="ECO:0000256" key="5">
    <source>
        <dbReference type="PIRSR" id="PIRSR000102-3"/>
    </source>
</evidence>
<dbReference type="SUPFAM" id="SSF51735">
    <property type="entry name" value="NAD(P)-binding Rossmann-fold domains"/>
    <property type="match status" value="1"/>
</dbReference>
<keyword evidence="2 6" id="KW-0560">Oxidoreductase</keyword>
<reference evidence="9 10" key="1">
    <citation type="submission" date="2016-03" db="EMBL/GenBank/DDBJ databases">
        <title>Genome sequence of Mycoplasma gallinarum strain Mgn_IPT.</title>
        <authorList>
            <person name="Yacoub E."/>
            <person name="Sirand-Pugnet P."/>
            <person name="Barre A."/>
            <person name="Maurier F."/>
            <person name="Blanchard A."/>
            <person name="Ben Abdelmoumen B.M."/>
        </authorList>
    </citation>
    <scope>NUCLEOTIDE SEQUENCE [LARGE SCALE GENOMIC DNA]</scope>
    <source>
        <strain evidence="9 10">Mgn_IPT</strain>
    </source>
</reference>
<proteinExistence type="inferred from homology"/>
<evidence type="ECO:0000259" key="8">
    <source>
        <dbReference type="Pfam" id="PF02866"/>
    </source>
</evidence>
<dbReference type="PIRSF" id="PIRSF000102">
    <property type="entry name" value="Lac_mal_DH"/>
    <property type="match status" value="1"/>
</dbReference>
<dbReference type="SUPFAM" id="SSF56327">
    <property type="entry name" value="LDH C-terminal domain-like"/>
    <property type="match status" value="1"/>
</dbReference>
<dbReference type="PANTHER" id="PTHR43128:SF16">
    <property type="entry name" value="L-LACTATE DEHYDROGENASE"/>
    <property type="match status" value="1"/>
</dbReference>
<comment type="caution">
    <text evidence="9">The sequence shown here is derived from an EMBL/GenBank/DDBJ whole genome shotgun (WGS) entry which is preliminary data.</text>
</comment>
<evidence type="ECO:0000256" key="2">
    <source>
        <dbReference type="ARBA" id="ARBA00023002"/>
    </source>
</evidence>
<dbReference type="InterPro" id="IPR015955">
    <property type="entry name" value="Lactate_DH/Glyco_Ohase_4_C"/>
</dbReference>
<feature type="binding site" evidence="5">
    <location>
        <position position="33"/>
    </location>
    <ligand>
        <name>NAD(+)</name>
        <dbReference type="ChEBI" id="CHEBI:57540"/>
    </ligand>
</feature>
<evidence type="ECO:0000313" key="10">
    <source>
        <dbReference type="Proteomes" id="UP000076983"/>
    </source>
</evidence>
<protein>
    <submittedName>
        <fullName evidence="9">L-lactate dehydrogenase</fullName>
    </submittedName>
</protein>
<dbReference type="GO" id="GO:0006089">
    <property type="term" value="P:lactate metabolic process"/>
    <property type="evidence" value="ECO:0007669"/>
    <property type="project" value="TreeGrafter"/>
</dbReference>
<evidence type="ECO:0000256" key="1">
    <source>
        <dbReference type="ARBA" id="ARBA00006054"/>
    </source>
</evidence>
<dbReference type="GO" id="GO:0004459">
    <property type="term" value="F:L-lactate dehydrogenase (NAD+) activity"/>
    <property type="evidence" value="ECO:0007669"/>
    <property type="project" value="TreeGrafter"/>
</dbReference>
<dbReference type="PRINTS" id="PR00086">
    <property type="entry name" value="LLDHDRGNASE"/>
</dbReference>
<feature type="active site" description="Proton acceptor" evidence="4">
    <location>
        <position position="177"/>
    </location>
</feature>
<dbReference type="Gene3D" id="3.40.50.720">
    <property type="entry name" value="NAD(P)-binding Rossmann-like Domain"/>
    <property type="match status" value="1"/>
</dbReference>
<dbReference type="PANTHER" id="PTHR43128">
    <property type="entry name" value="L-2-HYDROXYCARBOXYLATE DEHYDROGENASE (NAD(P)(+))"/>
    <property type="match status" value="1"/>
</dbReference>
<dbReference type="Pfam" id="PF02866">
    <property type="entry name" value="Ldh_1_C"/>
    <property type="match status" value="1"/>
</dbReference>
<evidence type="ECO:0000256" key="6">
    <source>
        <dbReference type="RuleBase" id="RU003369"/>
    </source>
</evidence>
<dbReference type="PATRIC" id="fig|29557.3.peg.328"/>
<comment type="similarity">
    <text evidence="1">Belongs to the LDH/MDH superfamily. LDH family.</text>
</comment>
<dbReference type="Proteomes" id="UP000076983">
    <property type="component" value="Unassembled WGS sequence"/>
</dbReference>
<dbReference type="Gene3D" id="3.90.110.10">
    <property type="entry name" value="Lactate dehydrogenase/glycoside hydrolase, family 4, C-terminal"/>
    <property type="match status" value="1"/>
</dbReference>
<accession>A0A168REL0</accession>
<dbReference type="EMBL" id="LVLH01000031">
    <property type="protein sequence ID" value="OAB48900.1"/>
    <property type="molecule type" value="Genomic_DNA"/>
</dbReference>
<feature type="binding site" evidence="5">
    <location>
        <begin position="8"/>
        <end position="13"/>
    </location>
    <ligand>
        <name>NAD(+)</name>
        <dbReference type="ChEBI" id="CHEBI:57540"/>
    </ligand>
</feature>